<dbReference type="Proteomes" id="UP001357437">
    <property type="component" value="Unassembled WGS sequence"/>
</dbReference>
<evidence type="ECO:0000313" key="2">
    <source>
        <dbReference type="EMBL" id="MEC3938850.1"/>
    </source>
</evidence>
<evidence type="ECO:0000313" key="3">
    <source>
        <dbReference type="Proteomes" id="UP001149314"/>
    </source>
</evidence>
<accession>A0A9X3YE69</accession>
<name>A0A9X3YE69_9ENTR</name>
<evidence type="ECO:0000313" key="4">
    <source>
        <dbReference type="Proteomes" id="UP001357437"/>
    </source>
</evidence>
<dbReference type="EMBL" id="JAYMCU010000068">
    <property type="protein sequence ID" value="MEC3938850.1"/>
    <property type="molecule type" value="Genomic_DNA"/>
</dbReference>
<dbReference type="EMBL" id="JAOURS010000048">
    <property type="protein sequence ID" value="MDC6641300.1"/>
    <property type="molecule type" value="Genomic_DNA"/>
</dbReference>
<dbReference type="Proteomes" id="UP001149314">
    <property type="component" value="Unassembled WGS sequence"/>
</dbReference>
<gene>
    <name evidence="1" type="ORF">OEZ79_24075</name>
    <name evidence="2" type="ORF">VOF76_22135</name>
</gene>
<sequence>MYRLPEEVSHEERFYLNPIYSTKPRACRQGEVLELSLCDVGVVHDIDTLADLAAAEQILAQA</sequence>
<dbReference type="AlphaFoldDB" id="A0A9X3YE69"/>
<proteinExistence type="predicted"/>
<keyword evidence="4" id="KW-1185">Reference proteome</keyword>
<comment type="caution">
    <text evidence="1">The sequence shown here is derived from an EMBL/GenBank/DDBJ whole genome shotgun (WGS) entry which is preliminary data.</text>
</comment>
<dbReference type="RefSeq" id="WP_062779880.1">
    <property type="nucleotide sequence ID" value="NZ_CBCXZU010000037.1"/>
</dbReference>
<reference evidence="1" key="1">
    <citation type="journal article" date="2023" name="Genes Genomics">
        <title>Genomic insights of Leclercia adecarboxylata strains linked to an outbreak in public hospitals in Mexico.</title>
        <authorList>
            <person name="Barrios-Villa E."/>
            <person name="Pacheco-Flores B."/>
            <person name="Lozano-Zarain P."/>
            <person name="Del Campo-Ortega R."/>
            <person name="de Jesus Ascencio-Montiel I."/>
            <person name="Gonzalez-Leon M."/>
            <person name="Camorlinga-Ponce M."/>
            <person name="Gaytan Cervantes F.J."/>
            <person name="Gonzalez Torres C."/>
            <person name="Aguilar E."/>
            <person name="Gonzalez Ibarra J."/>
            <person name="Torres Lopez F.J."/>
            <person name="Rosas-Vargas H."/>
            <person name="Gonzalez-Bonilla C.R."/>
            <person name="Del Carmen Rocha-Gracia R."/>
        </authorList>
    </citation>
    <scope>NUCLEOTIDE SEQUENCE</scope>
    <source>
        <strain evidence="1">Lac40</strain>
    </source>
</reference>
<organism evidence="1 3">
    <name type="scientific">Leclercia adecarboxylata</name>
    <dbReference type="NCBI Taxonomy" id="83655"/>
    <lineage>
        <taxon>Bacteria</taxon>
        <taxon>Pseudomonadati</taxon>
        <taxon>Pseudomonadota</taxon>
        <taxon>Gammaproteobacteria</taxon>
        <taxon>Enterobacterales</taxon>
        <taxon>Enterobacteriaceae</taxon>
        <taxon>Leclercia</taxon>
    </lineage>
</organism>
<evidence type="ECO:0000313" key="1">
    <source>
        <dbReference type="EMBL" id="MDC6641300.1"/>
    </source>
</evidence>
<protein>
    <submittedName>
        <fullName evidence="1">Uncharacterized protein</fullName>
    </submittedName>
</protein>
<reference evidence="2 4" key="2">
    <citation type="submission" date="2024-01" db="EMBL/GenBank/DDBJ databases">
        <title>Comparative Genomics of Leclercia adecarboxylata Strains Isolated from Several Sources.</title>
        <authorList>
            <person name="Yescas-Zazueta V."/>
            <person name="Balbuena-Alonso M.G."/>
            <person name="Valencia D."/>
            <person name="Mendez-Pfeiffer P.A."/>
            <person name="Ballesteros-Monrreal M.G."/>
            <person name="Rocha-Gracia R.D.C."/>
            <person name="Barrios-Villa E."/>
        </authorList>
    </citation>
    <scope>NUCLEOTIDE SEQUENCE [LARGE SCALE GENOMIC DNA]</scope>
    <source>
        <strain evidence="2 4">33MEM</strain>
    </source>
</reference>